<dbReference type="AlphaFoldDB" id="A0A7M7SX49"/>
<dbReference type="Gene3D" id="3.30.70.330">
    <property type="match status" value="1"/>
</dbReference>
<feature type="compositionally biased region" description="Basic and acidic residues" evidence="3">
    <location>
        <begin position="456"/>
        <end position="466"/>
    </location>
</feature>
<evidence type="ECO:0000256" key="3">
    <source>
        <dbReference type="SAM" id="MobiDB-lite"/>
    </source>
</evidence>
<feature type="compositionally biased region" description="Low complexity" evidence="3">
    <location>
        <begin position="198"/>
        <end position="211"/>
    </location>
</feature>
<dbReference type="RefSeq" id="XP_030837759.1">
    <property type="nucleotide sequence ID" value="XM_030981899.1"/>
</dbReference>
<dbReference type="KEGG" id="spu:580923"/>
<feature type="compositionally biased region" description="Basic and acidic residues" evidence="3">
    <location>
        <begin position="523"/>
        <end position="540"/>
    </location>
</feature>
<dbReference type="InterPro" id="IPR035979">
    <property type="entry name" value="RBD_domain_sf"/>
</dbReference>
<dbReference type="GeneID" id="580923"/>
<feature type="compositionally biased region" description="Low complexity" evidence="3">
    <location>
        <begin position="475"/>
        <end position="491"/>
    </location>
</feature>
<dbReference type="GO" id="GO:0003723">
    <property type="term" value="F:RNA binding"/>
    <property type="evidence" value="ECO:0007669"/>
    <property type="project" value="UniProtKB-UniRule"/>
</dbReference>
<dbReference type="OMA" id="SAHEYDD"/>
<feature type="compositionally biased region" description="Gly residues" evidence="3">
    <location>
        <begin position="649"/>
        <end position="660"/>
    </location>
</feature>
<dbReference type="PANTHER" id="PTHR48027">
    <property type="entry name" value="HETEROGENEOUS NUCLEAR RIBONUCLEOPROTEIN 87F-RELATED"/>
    <property type="match status" value="1"/>
</dbReference>
<feature type="domain" description="RRM" evidence="4">
    <location>
        <begin position="16"/>
        <end position="94"/>
    </location>
</feature>
<dbReference type="InterPro" id="IPR012677">
    <property type="entry name" value="Nucleotide-bd_a/b_plait_sf"/>
</dbReference>
<feature type="compositionally biased region" description="Gly residues" evidence="3">
    <location>
        <begin position="98"/>
        <end position="145"/>
    </location>
</feature>
<dbReference type="SUPFAM" id="SSF54928">
    <property type="entry name" value="RNA-binding domain, RBD"/>
    <property type="match status" value="1"/>
</dbReference>
<organism evidence="5 6">
    <name type="scientific">Strongylocentrotus purpuratus</name>
    <name type="common">Purple sea urchin</name>
    <dbReference type="NCBI Taxonomy" id="7668"/>
    <lineage>
        <taxon>Eukaryota</taxon>
        <taxon>Metazoa</taxon>
        <taxon>Echinodermata</taxon>
        <taxon>Eleutherozoa</taxon>
        <taxon>Echinozoa</taxon>
        <taxon>Echinoidea</taxon>
        <taxon>Euechinoidea</taxon>
        <taxon>Echinacea</taxon>
        <taxon>Camarodonta</taxon>
        <taxon>Echinidea</taxon>
        <taxon>Strongylocentrotidae</taxon>
        <taxon>Strongylocentrotus</taxon>
    </lineage>
</organism>
<evidence type="ECO:0000256" key="2">
    <source>
        <dbReference type="PROSITE-ProRule" id="PRU00176"/>
    </source>
</evidence>
<evidence type="ECO:0000259" key="4">
    <source>
        <dbReference type="PROSITE" id="PS50102"/>
    </source>
</evidence>
<dbReference type="OrthoDB" id="439808at2759"/>
<dbReference type="InterPro" id="IPR052462">
    <property type="entry name" value="SLIRP/GR-RBP-like"/>
</dbReference>
<dbReference type="EnsemblMetazoa" id="XM_030981900">
    <property type="protein sequence ID" value="XP_030837760"/>
    <property type="gene ID" value="LOC580923"/>
</dbReference>
<feature type="compositionally biased region" description="Gly residues" evidence="3">
    <location>
        <begin position="151"/>
        <end position="162"/>
    </location>
</feature>
<dbReference type="Proteomes" id="UP000007110">
    <property type="component" value="Unassembled WGS sequence"/>
</dbReference>
<proteinExistence type="predicted"/>
<dbReference type="Pfam" id="PF00076">
    <property type="entry name" value="RRM_1"/>
    <property type="match status" value="1"/>
</dbReference>
<sequence length="660" mass="69408">MTHPSKMPAAVKDSPNKIFVSNLPKTWDEGRMEKLFETFGKISQVNLMKNKESGDSRGFGFITFDTAEDANDAIQGMNGKDVEGVQLKVDAALKSLHSGGGGGMGDRGGRGGFRGGRGGFQRGRGGPLMRGGPMGGFPPRGGPRGGFMPRGRGGPYSRGGYGGDRDSGFDGGPPSRGMGRGRYDGPPRGGPPRGGPRGAMRGSPRGAPRGAPRGRGGPGRPLIDRPPMEEMDQDAGYNAPRGSRPLLGKEPLLQDPGAPEFRQAREPLGHPMERPQEGYRNSQQRRPGMNPDHRQQWSNNGRNGGGYSDGGLLPTRQAQWDSAPVRREQEPLMRDREARAPPPMERLTAERPRSSFPPEREASYGGGRGGGAAASTQYGEESYGGGGARGGAAGRGGGGGREEFGQSRGGGASSYDYQAESRPTRAEYGAAASADPLFRSRDPYGAANSDPAPARQTRDSFMERDYAPPARSADPYGAAPSAAASRGYGAREPALPRDAPLSREAPRGRDPLPSRDYAPPARSQRDYAEPRREETVRDYARGGAGGGGVGGARGGYADERPAASSFASRTFEDYDKASSRGYGAASDSFGAARDPAGSTSSSRSAYASRDPYPSGRGGDRAEKPGYGDPFRSAPQSSSYGGRSAPSDRNGGGGGRPYSRY</sequence>
<reference evidence="6" key="1">
    <citation type="submission" date="2015-02" db="EMBL/GenBank/DDBJ databases">
        <title>Genome sequencing for Strongylocentrotus purpuratus.</title>
        <authorList>
            <person name="Murali S."/>
            <person name="Liu Y."/>
            <person name="Vee V."/>
            <person name="English A."/>
            <person name="Wang M."/>
            <person name="Skinner E."/>
            <person name="Han Y."/>
            <person name="Muzny D.M."/>
            <person name="Worley K.C."/>
            <person name="Gibbs R.A."/>
        </authorList>
    </citation>
    <scope>NUCLEOTIDE SEQUENCE</scope>
</reference>
<dbReference type="FunCoup" id="A0A7M7SX49">
    <property type="interactions" value="567"/>
</dbReference>
<name>A0A7M7SX49_STRPU</name>
<feature type="compositionally biased region" description="Gly residues" evidence="3">
    <location>
        <begin position="382"/>
        <end position="399"/>
    </location>
</feature>
<dbReference type="PROSITE" id="PS50102">
    <property type="entry name" value="RRM"/>
    <property type="match status" value="1"/>
</dbReference>
<reference evidence="5" key="2">
    <citation type="submission" date="2021-01" db="UniProtKB">
        <authorList>
            <consortium name="EnsemblMetazoa"/>
        </authorList>
    </citation>
    <scope>IDENTIFICATION</scope>
</reference>
<feature type="compositionally biased region" description="Basic and acidic residues" evidence="3">
    <location>
        <begin position="324"/>
        <end position="339"/>
    </location>
</feature>
<dbReference type="SMART" id="SM00360">
    <property type="entry name" value="RRM"/>
    <property type="match status" value="1"/>
</dbReference>
<feature type="compositionally biased region" description="Low complexity" evidence="3">
    <location>
        <begin position="598"/>
        <end position="609"/>
    </location>
</feature>
<accession>A0A7M7SX49</accession>
<dbReference type="InterPro" id="IPR000504">
    <property type="entry name" value="RRM_dom"/>
</dbReference>
<feature type="region of interest" description="Disordered" evidence="3">
    <location>
        <begin position="98"/>
        <end position="660"/>
    </location>
</feature>
<protein>
    <recommendedName>
        <fullName evidence="4">RRM domain-containing protein</fullName>
    </recommendedName>
</protein>
<evidence type="ECO:0000313" key="5">
    <source>
        <dbReference type="EnsemblMetazoa" id="XP_030837759"/>
    </source>
</evidence>
<evidence type="ECO:0000313" key="6">
    <source>
        <dbReference type="Proteomes" id="UP000007110"/>
    </source>
</evidence>
<feature type="compositionally biased region" description="Basic and acidic residues" evidence="3">
    <location>
        <begin position="347"/>
        <end position="362"/>
    </location>
</feature>
<keyword evidence="1 2" id="KW-0694">RNA-binding</keyword>
<dbReference type="InParanoid" id="A0A7M7SX49"/>
<evidence type="ECO:0000256" key="1">
    <source>
        <dbReference type="ARBA" id="ARBA00022884"/>
    </source>
</evidence>
<feature type="compositionally biased region" description="Basic and acidic residues" evidence="3">
    <location>
        <begin position="500"/>
        <end position="513"/>
    </location>
</feature>
<keyword evidence="6" id="KW-1185">Reference proteome</keyword>
<dbReference type="RefSeq" id="XP_030837760.1">
    <property type="nucleotide sequence ID" value="XM_030981900.1"/>
</dbReference>
<feature type="compositionally biased region" description="Basic and acidic residues" evidence="3">
    <location>
        <begin position="262"/>
        <end position="277"/>
    </location>
</feature>
<feature type="compositionally biased region" description="Gly residues" evidence="3">
    <location>
        <begin position="542"/>
        <end position="554"/>
    </location>
</feature>
<dbReference type="EnsemblMetazoa" id="XM_030981899">
    <property type="protein sequence ID" value="XP_030837759"/>
    <property type="gene ID" value="LOC580923"/>
</dbReference>